<protein>
    <submittedName>
        <fullName evidence="3">Protein yceI</fullName>
    </submittedName>
</protein>
<dbReference type="SUPFAM" id="SSF101874">
    <property type="entry name" value="YceI-like"/>
    <property type="match status" value="1"/>
</dbReference>
<proteinExistence type="predicted"/>
<sequence>MKTKLATATLAATLLSTAPLLQAEPTRFQVDDEHFSMVFEVMHIGYAPVMGMFREVKGEFVYDEEAGELLSGELAFKANSVFSNHGKRDDHLRNKDFLNTRRHKDITFTVTGFERTGDNTGIVTGDLTLLGKTNPVDVDVTLNKADVYPFGHEEYTLGLSASAVIKRSDWGMTYGIDEGMVGDEVVLRFAFEAIKD</sequence>
<name>A0A137SH15_9GAMM</name>
<feature type="chain" id="PRO_5007480668" evidence="1">
    <location>
        <begin position="24"/>
        <end position="196"/>
    </location>
</feature>
<dbReference type="AlphaFoldDB" id="A0A137SH15"/>
<accession>A0A137SH15</accession>
<dbReference type="PATRIC" id="fig|1306954.6.peg.1562"/>
<gene>
    <name evidence="3" type="ORF">J122_612</name>
</gene>
<evidence type="ECO:0000256" key="1">
    <source>
        <dbReference type="SAM" id="SignalP"/>
    </source>
</evidence>
<organism evidence="3 4">
    <name type="scientific">Marinobacter excellens LAMA 842</name>
    <dbReference type="NCBI Taxonomy" id="1306954"/>
    <lineage>
        <taxon>Bacteria</taxon>
        <taxon>Pseudomonadati</taxon>
        <taxon>Pseudomonadota</taxon>
        <taxon>Gammaproteobacteria</taxon>
        <taxon>Pseudomonadales</taxon>
        <taxon>Marinobacteraceae</taxon>
        <taxon>Marinobacter</taxon>
    </lineage>
</organism>
<dbReference type="Gene3D" id="2.40.128.110">
    <property type="entry name" value="Lipid/polyisoprenoid-binding, YceI-like"/>
    <property type="match status" value="1"/>
</dbReference>
<dbReference type="Pfam" id="PF04264">
    <property type="entry name" value="YceI"/>
    <property type="match status" value="1"/>
</dbReference>
<dbReference type="InterPro" id="IPR007372">
    <property type="entry name" value="Lipid/polyisoprenoid-bd_YceI"/>
</dbReference>
<dbReference type="PANTHER" id="PTHR34406">
    <property type="entry name" value="PROTEIN YCEI"/>
    <property type="match status" value="1"/>
</dbReference>
<feature type="domain" description="Lipid/polyisoprenoid-binding YceI-like" evidence="2">
    <location>
        <begin position="27"/>
        <end position="194"/>
    </location>
</feature>
<dbReference type="Proteomes" id="UP000070282">
    <property type="component" value="Unassembled WGS sequence"/>
</dbReference>
<dbReference type="InterPro" id="IPR036761">
    <property type="entry name" value="TTHA0802/YceI-like_sf"/>
</dbReference>
<dbReference type="PANTHER" id="PTHR34406:SF1">
    <property type="entry name" value="PROTEIN YCEI"/>
    <property type="match status" value="1"/>
</dbReference>
<dbReference type="EMBL" id="LOCO01000002">
    <property type="protein sequence ID" value="KXO11737.1"/>
    <property type="molecule type" value="Genomic_DNA"/>
</dbReference>
<evidence type="ECO:0000313" key="4">
    <source>
        <dbReference type="Proteomes" id="UP000070282"/>
    </source>
</evidence>
<dbReference type="SMART" id="SM00867">
    <property type="entry name" value="YceI"/>
    <property type="match status" value="1"/>
</dbReference>
<feature type="signal peptide" evidence="1">
    <location>
        <begin position="1"/>
        <end position="23"/>
    </location>
</feature>
<keyword evidence="4" id="KW-1185">Reference proteome</keyword>
<comment type="caution">
    <text evidence="3">The sequence shown here is derived from an EMBL/GenBank/DDBJ whole genome shotgun (WGS) entry which is preliminary data.</text>
</comment>
<reference evidence="4" key="1">
    <citation type="submission" date="2015-12" db="EMBL/GenBank/DDBJ databases">
        <authorList>
            <person name="Lima A."/>
            <person name="Farahani Zayas N."/>
            <person name="Castro Da Silva M.A."/>
            <person name="Cabral A."/>
            <person name="Pessatti M.L."/>
        </authorList>
    </citation>
    <scope>NUCLEOTIDE SEQUENCE [LARGE SCALE GENOMIC DNA]</scope>
    <source>
        <strain evidence="4">LAMA 842</strain>
    </source>
</reference>
<keyword evidence="1" id="KW-0732">Signal</keyword>
<evidence type="ECO:0000313" key="3">
    <source>
        <dbReference type="EMBL" id="KXO11737.1"/>
    </source>
</evidence>
<dbReference type="RefSeq" id="WP_061331046.1">
    <property type="nucleotide sequence ID" value="NZ_LOCO01000002.1"/>
</dbReference>
<evidence type="ECO:0000259" key="2">
    <source>
        <dbReference type="SMART" id="SM00867"/>
    </source>
</evidence>